<dbReference type="RefSeq" id="WP_205371613.1">
    <property type="nucleotide sequence ID" value="NZ_JAFEJA010000001.1"/>
</dbReference>
<evidence type="ECO:0000259" key="1">
    <source>
        <dbReference type="Pfam" id="PF13460"/>
    </source>
</evidence>
<dbReference type="Gene3D" id="3.90.25.10">
    <property type="entry name" value="UDP-galactose 4-epimerase, domain 1"/>
    <property type="match status" value="1"/>
</dbReference>
<name>A0ABS2UJU7_9ACTN</name>
<dbReference type="SUPFAM" id="SSF51735">
    <property type="entry name" value="NAD(P)-binding Rossmann-fold domains"/>
    <property type="match status" value="1"/>
</dbReference>
<sequence length="313" mass="33055">MGRETLRIALTGATGKVGGRVAELLAPHHDLRCLTRSPERAVRRGVPGLAVEADLDDPASLTRALAGADALLAVTFDPLRDTHDAHLLAAARRAGVRHVVKVSALAVTDPRAQDAITRWQRACEERVRASGMSWTLLRPRAYMSNCLGWADGVRDAGVVRTRHGGSLNACVDPRDVAAAAARALTSPRCAGRSYALTGPEALSAREQTAQLSEVLGLPLRHEELTGAQALRAWRARFPDELAQALLESTELQALGGKSAVSGGVREATGRDPRTFRSWARRHVAAFRPEAVTAPAALTAPAGPPVGAAATPSV</sequence>
<accession>A0ABS2UJU7</accession>
<comment type="caution">
    <text evidence="2">The sequence shown here is derived from an EMBL/GenBank/DDBJ whole genome shotgun (WGS) entry which is preliminary data.</text>
</comment>
<keyword evidence="3" id="KW-1185">Reference proteome</keyword>
<dbReference type="PANTHER" id="PTHR43162">
    <property type="match status" value="1"/>
</dbReference>
<dbReference type="Gene3D" id="3.40.50.720">
    <property type="entry name" value="NAD(P)-binding Rossmann-like Domain"/>
    <property type="match status" value="1"/>
</dbReference>
<dbReference type="InterPro" id="IPR016040">
    <property type="entry name" value="NAD(P)-bd_dom"/>
</dbReference>
<dbReference type="Proteomes" id="UP000664109">
    <property type="component" value="Unassembled WGS sequence"/>
</dbReference>
<evidence type="ECO:0000313" key="3">
    <source>
        <dbReference type="Proteomes" id="UP000664109"/>
    </source>
</evidence>
<evidence type="ECO:0000313" key="2">
    <source>
        <dbReference type="EMBL" id="MBM9617187.1"/>
    </source>
</evidence>
<proteinExistence type="predicted"/>
<dbReference type="Pfam" id="PF13460">
    <property type="entry name" value="NAD_binding_10"/>
    <property type="match status" value="1"/>
</dbReference>
<reference evidence="2 3" key="1">
    <citation type="journal article" date="2016" name="Arch. Microbiol.">
        <title>Streptomyces zhihengii sp. nov., isolated from rhizospheric soil of Psammosilene tunicoides.</title>
        <authorList>
            <person name="Huang M.J."/>
            <person name="Fei J.J."/>
            <person name="Salam N."/>
            <person name="Kim C.J."/>
            <person name="Hozzein W.N."/>
            <person name="Xiao M."/>
            <person name="Huang H.Q."/>
            <person name="Li W.J."/>
        </authorList>
    </citation>
    <scope>NUCLEOTIDE SEQUENCE [LARGE SCALE GENOMIC DNA]</scope>
    <source>
        <strain evidence="2 3">YIM T102</strain>
    </source>
</reference>
<dbReference type="PANTHER" id="PTHR43162:SF1">
    <property type="entry name" value="PRESTALK A DIFFERENTIATION PROTEIN A"/>
    <property type="match status" value="1"/>
</dbReference>
<dbReference type="EMBL" id="JAFEJA010000001">
    <property type="protein sequence ID" value="MBM9617187.1"/>
    <property type="molecule type" value="Genomic_DNA"/>
</dbReference>
<organism evidence="2 3">
    <name type="scientific">Streptomyces zhihengii</name>
    <dbReference type="NCBI Taxonomy" id="1818004"/>
    <lineage>
        <taxon>Bacteria</taxon>
        <taxon>Bacillati</taxon>
        <taxon>Actinomycetota</taxon>
        <taxon>Actinomycetes</taxon>
        <taxon>Kitasatosporales</taxon>
        <taxon>Streptomycetaceae</taxon>
        <taxon>Streptomyces</taxon>
    </lineage>
</organism>
<dbReference type="InterPro" id="IPR051604">
    <property type="entry name" value="Ergot_Alk_Oxidoreductase"/>
</dbReference>
<feature type="domain" description="NAD(P)-binding" evidence="1">
    <location>
        <begin position="12"/>
        <end position="187"/>
    </location>
</feature>
<protein>
    <submittedName>
        <fullName evidence="2">NAD(P)H-binding protein</fullName>
    </submittedName>
</protein>
<dbReference type="InterPro" id="IPR036291">
    <property type="entry name" value="NAD(P)-bd_dom_sf"/>
</dbReference>
<gene>
    <name evidence="2" type="ORF">JE024_00285</name>
</gene>